<organism evidence="3">
    <name type="scientific">viral metagenome</name>
    <dbReference type="NCBI Taxonomy" id="1070528"/>
    <lineage>
        <taxon>unclassified sequences</taxon>
        <taxon>metagenomes</taxon>
        <taxon>organismal metagenomes</taxon>
    </lineage>
</organism>
<evidence type="ECO:0000313" key="3">
    <source>
        <dbReference type="EMBL" id="QHT09536.1"/>
    </source>
</evidence>
<evidence type="ECO:0000256" key="1">
    <source>
        <dbReference type="SAM" id="MobiDB-lite"/>
    </source>
</evidence>
<evidence type="ECO:0008006" key="4">
    <source>
        <dbReference type="Google" id="ProtNLM"/>
    </source>
</evidence>
<evidence type="ECO:0000256" key="2">
    <source>
        <dbReference type="SAM" id="Phobius"/>
    </source>
</evidence>
<dbReference type="EMBL" id="MN739512">
    <property type="protein sequence ID" value="QHT09536.1"/>
    <property type="molecule type" value="Genomic_DNA"/>
</dbReference>
<accession>A0A6C0CXH5</accession>
<keyword evidence="2" id="KW-1133">Transmembrane helix</keyword>
<keyword evidence="2" id="KW-0472">Membrane</keyword>
<proteinExistence type="predicted"/>
<dbReference type="AlphaFoldDB" id="A0A6C0CXH5"/>
<feature type="region of interest" description="Disordered" evidence="1">
    <location>
        <begin position="179"/>
        <end position="199"/>
    </location>
</feature>
<reference evidence="3" key="1">
    <citation type="journal article" date="2020" name="Nature">
        <title>Giant virus diversity and host interactions through global metagenomics.</title>
        <authorList>
            <person name="Schulz F."/>
            <person name="Roux S."/>
            <person name="Paez-Espino D."/>
            <person name="Jungbluth S."/>
            <person name="Walsh D.A."/>
            <person name="Denef V.J."/>
            <person name="McMahon K.D."/>
            <person name="Konstantinidis K.T."/>
            <person name="Eloe-Fadrosh E.A."/>
            <person name="Kyrpides N.C."/>
            <person name="Woyke T."/>
        </authorList>
    </citation>
    <scope>NUCLEOTIDE SEQUENCE</scope>
    <source>
        <strain evidence="3">GVMAG-M-3300023174-102</strain>
    </source>
</reference>
<name>A0A6C0CXH5_9ZZZZ</name>
<protein>
    <recommendedName>
        <fullName evidence="4">SMODS and SLOG-associating 2TM effector domain-containing protein</fullName>
    </recommendedName>
</protein>
<sequence>MIDSTQEWSIREVLYLNKLRHYCLEISTVMEKYYKRLSFHDKIIVIPSIILTSVSSLASFGSNQFGDSAKAIIPIAVGISSLVVTVLTSLNSYLEISINRNICKNAVREMRKLAKEIELELSVDIKDREYSGITFCRNCFSRIQTIYNTIPIIKLLKTEDVVTTIPVIDYYYDNAPGKNNPNKINTTPVEPENHDHDHDLDIPDEHETVNSIIMGSNSGSVSSP</sequence>
<feature type="transmembrane region" description="Helical" evidence="2">
    <location>
        <begin position="43"/>
        <end position="60"/>
    </location>
</feature>
<feature type="compositionally biased region" description="Polar residues" evidence="1">
    <location>
        <begin position="179"/>
        <end position="188"/>
    </location>
</feature>
<feature type="transmembrane region" description="Helical" evidence="2">
    <location>
        <begin position="72"/>
        <end position="94"/>
    </location>
</feature>
<keyword evidence="2" id="KW-0812">Transmembrane</keyword>